<gene>
    <name evidence="2" type="ORF">ACFO4E_02175</name>
</gene>
<evidence type="ECO:0000256" key="1">
    <source>
        <dbReference type="ARBA" id="ARBA00005564"/>
    </source>
</evidence>
<name>A0ABV9DPR5_9ACTN</name>
<keyword evidence="3" id="KW-1185">Reference proteome</keyword>
<evidence type="ECO:0000313" key="2">
    <source>
        <dbReference type="EMBL" id="MFC4560657.1"/>
    </source>
</evidence>
<proteinExistence type="inferred from homology"/>
<comment type="similarity">
    <text evidence="1">Belongs to the cycloisomerase 2 family.</text>
</comment>
<dbReference type="SUPFAM" id="SSF51004">
    <property type="entry name" value="C-terminal (heme d1) domain of cytochrome cd1-nitrite reductase"/>
    <property type="match status" value="1"/>
</dbReference>
<evidence type="ECO:0000313" key="3">
    <source>
        <dbReference type="Proteomes" id="UP001595923"/>
    </source>
</evidence>
<reference evidence="3" key="1">
    <citation type="journal article" date="2019" name="Int. J. Syst. Evol. Microbiol.">
        <title>The Global Catalogue of Microorganisms (GCM) 10K type strain sequencing project: providing services to taxonomists for standard genome sequencing and annotation.</title>
        <authorList>
            <consortium name="The Broad Institute Genomics Platform"/>
            <consortium name="The Broad Institute Genome Sequencing Center for Infectious Disease"/>
            <person name="Wu L."/>
            <person name="Ma J."/>
        </authorList>
    </citation>
    <scope>NUCLEOTIDE SEQUENCE [LARGE SCALE GENOMIC DNA]</scope>
    <source>
        <strain evidence="3">XZYJ18</strain>
    </source>
</reference>
<dbReference type="InterPro" id="IPR019405">
    <property type="entry name" value="Lactonase_7-beta_prop"/>
</dbReference>
<dbReference type="PANTHER" id="PTHR30344:SF1">
    <property type="entry name" value="6-PHOSPHOGLUCONOLACTONASE"/>
    <property type="match status" value="1"/>
</dbReference>
<organism evidence="2 3">
    <name type="scientific">Nocardiopsis mangrovi</name>
    <dbReference type="NCBI Taxonomy" id="1179818"/>
    <lineage>
        <taxon>Bacteria</taxon>
        <taxon>Bacillati</taxon>
        <taxon>Actinomycetota</taxon>
        <taxon>Actinomycetes</taxon>
        <taxon>Streptosporangiales</taxon>
        <taxon>Nocardiopsidaceae</taxon>
        <taxon>Nocardiopsis</taxon>
    </lineage>
</organism>
<dbReference type="Pfam" id="PF10282">
    <property type="entry name" value="Lactonase"/>
    <property type="match status" value="1"/>
</dbReference>
<comment type="caution">
    <text evidence="2">The sequence shown here is derived from an EMBL/GenBank/DDBJ whole genome shotgun (WGS) entry which is preliminary data.</text>
</comment>
<sequence>MAERRGLWIGTYTPGSVPAGSGAGIHRVLLDTGTGELSGGDPAAAVEGASFLAAHPRGGLLYAVSELDAGRVTGFAVDGARAPAEAGSAPTGGGSPCHVAVHPAGRHIITANYADGSVGVHRLDAAGVPGTPQVLTHSGSGPVADRQERPHAHSTAVAPGGAHLLIADLGTDELRCHAFDPRAPEPAGPASTAARLAPGTGPRHMAVHPSGHIFVAGELDARVHVLRWDPATATAAAVAAVPAGAEAGDHPSEIALSDDGARLYVANRGSDTIAAFAVADGGADLRPLGHVPAGGAWPRHFTLIGDLVVVAAQHDGVLAVLRVDPHSGVPADTGHRLAVPDPACVLAAW</sequence>
<dbReference type="PANTHER" id="PTHR30344">
    <property type="entry name" value="6-PHOSPHOGLUCONOLACTONASE-RELATED"/>
    <property type="match status" value="1"/>
</dbReference>
<dbReference type="InterPro" id="IPR015943">
    <property type="entry name" value="WD40/YVTN_repeat-like_dom_sf"/>
</dbReference>
<dbReference type="InterPro" id="IPR050282">
    <property type="entry name" value="Cycloisomerase_2"/>
</dbReference>
<dbReference type="RefSeq" id="WP_378571001.1">
    <property type="nucleotide sequence ID" value="NZ_JBHSFQ010000002.1"/>
</dbReference>
<dbReference type="EMBL" id="JBHSFQ010000002">
    <property type="protein sequence ID" value="MFC4560657.1"/>
    <property type="molecule type" value="Genomic_DNA"/>
</dbReference>
<protein>
    <submittedName>
        <fullName evidence="2">Lactonase family protein</fullName>
    </submittedName>
</protein>
<dbReference type="Proteomes" id="UP001595923">
    <property type="component" value="Unassembled WGS sequence"/>
</dbReference>
<dbReference type="InterPro" id="IPR011048">
    <property type="entry name" value="Haem_d1_sf"/>
</dbReference>
<accession>A0ABV9DPR5</accession>
<dbReference type="Gene3D" id="2.130.10.10">
    <property type="entry name" value="YVTN repeat-like/Quinoprotein amine dehydrogenase"/>
    <property type="match status" value="1"/>
</dbReference>